<organism evidence="2 3">
    <name type="scientific">Streptomyces showdoensis</name>
    <dbReference type="NCBI Taxonomy" id="68268"/>
    <lineage>
        <taxon>Bacteria</taxon>
        <taxon>Bacillati</taxon>
        <taxon>Actinomycetota</taxon>
        <taxon>Actinomycetes</taxon>
        <taxon>Kitasatosporales</taxon>
        <taxon>Streptomycetaceae</taxon>
        <taxon>Streptomyces</taxon>
    </lineage>
</organism>
<evidence type="ECO:0000313" key="2">
    <source>
        <dbReference type="EMBL" id="KKZ68931.1"/>
    </source>
</evidence>
<name>A0A2P2GBZ3_STREW</name>
<keyword evidence="3" id="KW-1185">Reference proteome</keyword>
<dbReference type="Proteomes" id="UP000265325">
    <property type="component" value="Unassembled WGS sequence"/>
</dbReference>
<feature type="region of interest" description="Disordered" evidence="1">
    <location>
        <begin position="39"/>
        <end position="59"/>
    </location>
</feature>
<evidence type="ECO:0000313" key="3">
    <source>
        <dbReference type="Proteomes" id="UP000265325"/>
    </source>
</evidence>
<gene>
    <name evidence="2" type="ORF">VO63_36985</name>
</gene>
<dbReference type="EMBL" id="LAQS01000170">
    <property type="protein sequence ID" value="KKZ68931.1"/>
    <property type="molecule type" value="Genomic_DNA"/>
</dbReference>
<protein>
    <submittedName>
        <fullName evidence="2">Uncharacterized protein</fullName>
    </submittedName>
</protein>
<proteinExistence type="predicted"/>
<sequence length="59" mass="6174">MPLPQPLFVAALPAPTPLTLLPQMLIGASTGTWTTLPDPTPGECEALPWAEEPEPPSSP</sequence>
<comment type="caution">
    <text evidence="2">The sequence shown here is derived from an EMBL/GenBank/DDBJ whole genome shotgun (WGS) entry which is preliminary data.</text>
</comment>
<evidence type="ECO:0000256" key="1">
    <source>
        <dbReference type="SAM" id="MobiDB-lite"/>
    </source>
</evidence>
<reference evidence="2 3" key="1">
    <citation type="submission" date="2015-05" db="EMBL/GenBank/DDBJ databases">
        <title>Draft Genome assembly of Streptomyces showdoensis.</title>
        <authorList>
            <person name="Thapa K.K."/>
            <person name="Metsa-Ketela M."/>
        </authorList>
    </citation>
    <scope>NUCLEOTIDE SEQUENCE [LARGE SCALE GENOMIC DNA]</scope>
    <source>
        <strain evidence="2 3">ATCC 15227</strain>
    </source>
</reference>
<accession>A0A2P2GBZ3</accession>
<dbReference type="AlphaFoldDB" id="A0A2P2GBZ3"/>